<reference evidence="1 2" key="1">
    <citation type="journal article" date="2012" name="ISME J.">
        <title>Genomic insights to SAR86, an abundant and uncultivated marine bacterial lineage.</title>
        <authorList>
            <person name="Dupont C.L."/>
            <person name="Rusch D.B."/>
            <person name="Yooseph S."/>
            <person name="Lombardo M.J."/>
            <person name="Richter R.A."/>
            <person name="Valas R."/>
            <person name="Novotny M."/>
            <person name="Yee-Greenbaum J."/>
            <person name="Selengut J.D."/>
            <person name="Haft D.H."/>
            <person name="Halpern A.L."/>
            <person name="Lasken R.S."/>
            <person name="Nealson K."/>
            <person name="Friedman R."/>
            <person name="Venter J.C."/>
        </authorList>
    </citation>
    <scope>NUCLEOTIDE SEQUENCE [LARGE SCALE GENOMIC DNA]</scope>
</reference>
<evidence type="ECO:0000313" key="2">
    <source>
        <dbReference type="Proteomes" id="UP000010116"/>
    </source>
</evidence>
<dbReference type="Gene3D" id="3.30.470.10">
    <property type="match status" value="1"/>
</dbReference>
<protein>
    <submittedName>
        <fullName evidence="1">Branched-chain-amino-acid aminotransferase</fullName>
    </submittedName>
</protein>
<dbReference type="InterPro" id="IPR036038">
    <property type="entry name" value="Aminotransferase-like"/>
</dbReference>
<gene>
    <name evidence="1" type="ORF">NT02SARS_1640</name>
</gene>
<evidence type="ECO:0000313" key="1">
    <source>
        <dbReference type="EMBL" id="EJP72764.1"/>
    </source>
</evidence>
<sequence>MFVNTDLKYIWKNGVYEKWDDSSVHILSHTVHYGTGVFEGVRAYETK</sequence>
<organism evidence="1 2">
    <name type="scientific">SAR86 cluster bacterium SAR86B</name>
    <dbReference type="NCBI Taxonomy" id="1123867"/>
    <lineage>
        <taxon>Bacteria</taxon>
        <taxon>Pseudomonadati</taxon>
        <taxon>Pseudomonadota</taxon>
        <taxon>Gammaproteobacteria</taxon>
        <taxon>SAR86 cluster</taxon>
    </lineage>
</organism>
<dbReference type="EMBL" id="JH611188">
    <property type="protein sequence ID" value="EJP72764.1"/>
    <property type="molecule type" value="Genomic_DNA"/>
</dbReference>
<accession>J4KSI5</accession>
<proteinExistence type="predicted"/>
<dbReference type="AlphaFoldDB" id="J4KSI5"/>
<name>J4KSI5_9GAMM</name>
<feature type="non-terminal residue" evidence="1">
    <location>
        <position position="47"/>
    </location>
</feature>
<dbReference type="Proteomes" id="UP000010116">
    <property type="component" value="Unassembled WGS sequence"/>
</dbReference>
<dbReference type="HOGENOM" id="CLU_3177520_0_0_6"/>
<dbReference type="SUPFAM" id="SSF56752">
    <property type="entry name" value="D-aminoacid aminotransferase-like PLP-dependent enzymes"/>
    <property type="match status" value="1"/>
</dbReference>
<dbReference type="InterPro" id="IPR043131">
    <property type="entry name" value="BCAT-like_N"/>
</dbReference>
<keyword evidence="1" id="KW-0032">Aminotransferase</keyword>
<dbReference type="GO" id="GO:0008483">
    <property type="term" value="F:transaminase activity"/>
    <property type="evidence" value="ECO:0007669"/>
    <property type="project" value="UniProtKB-KW"/>
</dbReference>
<keyword evidence="1" id="KW-0808">Transferase</keyword>